<name>A0ABT9T1A1_9GAMM</name>
<evidence type="ECO:0000313" key="3">
    <source>
        <dbReference type="EMBL" id="MDQ0011051.1"/>
    </source>
</evidence>
<sequence>MSTLQEASQVQLDRLRRAWRGSVLPGFLRWWGGELAALVPVRWRAAFAGGERWYAVERQTDGWRLRRSGESAVLAEVADIDGAEHRVAVLARALSEADPADRRIALVLPAAQVLRRRLVLPVAARDNLRQVVGYDLDRQTPFRAEDIHYGVRELGGGGPEGRFVAELAATPRSMLDPLLDELASLGVAPDRVDVAQGHALAGVDLLPPIRAPRRVDRRRRLNAGLLAVIGLLLFAVMAAWLHNRNAALETMRADVEAMQGDAQRVKALRQRLTESAGASGFLARKKMETAAVLPVLEELTHRLPDDTWLERFTLNASGQLGFQGQSPQAARLIDALKGARTIGDPSFQGTIQADPTSGKERFYMQAKALVPKPDVVPAKAAAAGPATSASAPKPANASTTPAKPAPVQGKETADAHEAR</sequence>
<comment type="caution">
    <text evidence="3">The sequence shown here is derived from an EMBL/GenBank/DDBJ whole genome shotgun (WGS) entry which is preliminary data.</text>
</comment>
<keyword evidence="2" id="KW-0472">Membrane</keyword>
<evidence type="ECO:0000256" key="1">
    <source>
        <dbReference type="SAM" id="MobiDB-lite"/>
    </source>
</evidence>
<dbReference type="InterPro" id="IPR007813">
    <property type="entry name" value="PilN"/>
</dbReference>
<organism evidence="3 4">
    <name type="scientific">Luteibacter jiangsuensis</name>
    <dbReference type="NCBI Taxonomy" id="637577"/>
    <lineage>
        <taxon>Bacteria</taxon>
        <taxon>Pseudomonadati</taxon>
        <taxon>Pseudomonadota</taxon>
        <taxon>Gammaproteobacteria</taxon>
        <taxon>Lysobacterales</taxon>
        <taxon>Rhodanobacteraceae</taxon>
        <taxon>Luteibacter</taxon>
    </lineage>
</organism>
<dbReference type="PANTHER" id="PTHR40278:SF1">
    <property type="entry name" value="DNA UTILIZATION PROTEIN HOFN"/>
    <property type="match status" value="1"/>
</dbReference>
<dbReference type="EMBL" id="JAUSSK010000004">
    <property type="protein sequence ID" value="MDQ0011051.1"/>
    <property type="molecule type" value="Genomic_DNA"/>
</dbReference>
<keyword evidence="4" id="KW-1185">Reference proteome</keyword>
<dbReference type="Pfam" id="PF05137">
    <property type="entry name" value="PilN"/>
    <property type="match status" value="1"/>
</dbReference>
<dbReference type="Proteomes" id="UP001237737">
    <property type="component" value="Unassembled WGS sequence"/>
</dbReference>
<evidence type="ECO:0000256" key="2">
    <source>
        <dbReference type="SAM" id="Phobius"/>
    </source>
</evidence>
<protein>
    <submittedName>
        <fullName evidence="3">General secretion pathway protein L</fullName>
    </submittedName>
</protein>
<reference evidence="3 4" key="1">
    <citation type="submission" date="2023-07" db="EMBL/GenBank/DDBJ databases">
        <title>Sorghum-associated microbial communities from plants grown in Nebraska, USA.</title>
        <authorList>
            <person name="Schachtman D."/>
        </authorList>
    </citation>
    <scope>NUCLEOTIDE SEQUENCE [LARGE SCALE GENOMIC DNA]</scope>
    <source>
        <strain evidence="3 4">CC60</strain>
    </source>
</reference>
<feature type="transmembrane region" description="Helical" evidence="2">
    <location>
        <begin position="223"/>
        <end position="242"/>
    </location>
</feature>
<keyword evidence="2" id="KW-1133">Transmembrane helix</keyword>
<dbReference type="InterPro" id="IPR043129">
    <property type="entry name" value="ATPase_NBD"/>
</dbReference>
<dbReference type="SUPFAM" id="SSF53067">
    <property type="entry name" value="Actin-like ATPase domain"/>
    <property type="match status" value="1"/>
</dbReference>
<accession>A0ABT9T1A1</accession>
<feature type="compositionally biased region" description="Low complexity" evidence="1">
    <location>
        <begin position="378"/>
        <end position="406"/>
    </location>
</feature>
<feature type="region of interest" description="Disordered" evidence="1">
    <location>
        <begin position="378"/>
        <end position="419"/>
    </location>
</feature>
<dbReference type="Gene3D" id="3.30.420.380">
    <property type="match status" value="1"/>
</dbReference>
<dbReference type="InterPro" id="IPR052534">
    <property type="entry name" value="Extracell_DNA_Util/SecSys_Comp"/>
</dbReference>
<dbReference type="PANTHER" id="PTHR40278">
    <property type="entry name" value="DNA UTILIZATION PROTEIN HOFN"/>
    <property type="match status" value="1"/>
</dbReference>
<dbReference type="RefSeq" id="WP_306851218.1">
    <property type="nucleotide sequence ID" value="NZ_JAUSSK010000004.1"/>
</dbReference>
<evidence type="ECO:0000313" key="4">
    <source>
        <dbReference type="Proteomes" id="UP001237737"/>
    </source>
</evidence>
<keyword evidence="2" id="KW-0812">Transmembrane</keyword>
<gene>
    <name evidence="3" type="ORF">J2T07_003257</name>
</gene>
<proteinExistence type="predicted"/>